<protein>
    <submittedName>
        <fullName evidence="1">Uncharacterized protein</fullName>
    </submittedName>
</protein>
<sequence>MVRQKKDPWDDEEEKIRAVLPWGKSDFLSDVIEERRKERSEALEIVENLVDPDDFPDDVKLIIKKPDKNELIGE</sequence>
<dbReference type="RefSeq" id="WP_188202057.1">
    <property type="nucleotide sequence ID" value="NZ_LR881183.1"/>
</dbReference>
<proteinExistence type="predicted"/>
<evidence type="ECO:0000313" key="2">
    <source>
        <dbReference type="Proteomes" id="UP000516304"/>
    </source>
</evidence>
<dbReference type="GeneID" id="58918839"/>
<reference evidence="1 2" key="1">
    <citation type="submission" date="2020-09" db="EMBL/GenBank/DDBJ databases">
        <authorList>
            <person name="Courtine D."/>
        </authorList>
    </citation>
    <scope>NUCLEOTIDE SEQUENCE [LARGE SCALE GENOMIC DNA]</scope>
    <source>
        <strain evidence="1 2">IRI35c</strain>
    </source>
</reference>
<dbReference type="Proteomes" id="UP000516304">
    <property type="component" value="Chromosome TIRI35C"/>
</dbReference>
<dbReference type="KEGG" id="tcq:TIRI35C_1097"/>
<dbReference type="EMBL" id="LR881183">
    <property type="protein sequence ID" value="CAD5244251.1"/>
    <property type="molecule type" value="Genomic_DNA"/>
</dbReference>
<name>A0A7G2D7U2_9EURY</name>
<dbReference type="AlphaFoldDB" id="A0A7G2D7U2"/>
<accession>A0A7G2D7U2</accession>
<gene>
    <name evidence="1" type="ORF">TIRI35C_1097</name>
</gene>
<organism evidence="1 2">
    <name type="scientific">Thermococcus camini</name>
    <dbReference type="NCBI Taxonomy" id="2016373"/>
    <lineage>
        <taxon>Archaea</taxon>
        <taxon>Methanobacteriati</taxon>
        <taxon>Methanobacteriota</taxon>
        <taxon>Thermococci</taxon>
        <taxon>Thermococcales</taxon>
        <taxon>Thermococcaceae</taxon>
        <taxon>Thermococcus</taxon>
    </lineage>
</organism>
<keyword evidence="2" id="KW-1185">Reference proteome</keyword>
<evidence type="ECO:0000313" key="1">
    <source>
        <dbReference type="EMBL" id="CAD5244251.1"/>
    </source>
</evidence>